<dbReference type="SMART" id="SM00382">
    <property type="entry name" value="AAA"/>
    <property type="match status" value="1"/>
</dbReference>
<evidence type="ECO:0000256" key="4">
    <source>
        <dbReference type="ARBA" id="ARBA00022840"/>
    </source>
</evidence>
<dbReference type="PANTHER" id="PTHR42711">
    <property type="entry name" value="ABC TRANSPORTER ATP-BINDING PROTEIN"/>
    <property type="match status" value="1"/>
</dbReference>
<evidence type="ECO:0000256" key="2">
    <source>
        <dbReference type="ARBA" id="ARBA00022448"/>
    </source>
</evidence>
<reference evidence="6 7" key="1">
    <citation type="submission" date="2020-07" db="EMBL/GenBank/DDBJ databases">
        <title>MOT database genomes.</title>
        <authorList>
            <person name="Joseph S."/>
            <person name="Aduse-Opoku J."/>
            <person name="Hashim A."/>
            <person name="Wade W."/>
            <person name="Curtis M."/>
        </authorList>
    </citation>
    <scope>NUCLEOTIDE SEQUENCE [LARGE SCALE GENOMIC DNA]</scope>
    <source>
        <strain evidence="6 7">STR</strain>
    </source>
</reference>
<dbReference type="Pfam" id="PF00005">
    <property type="entry name" value="ABC_tran"/>
    <property type="match status" value="1"/>
</dbReference>
<organism evidence="6 7">
    <name type="scientific">Streptococcus danieliae</name>
    <dbReference type="NCBI Taxonomy" id="747656"/>
    <lineage>
        <taxon>Bacteria</taxon>
        <taxon>Bacillati</taxon>
        <taxon>Bacillota</taxon>
        <taxon>Bacilli</taxon>
        <taxon>Lactobacillales</taxon>
        <taxon>Streptococcaceae</taxon>
        <taxon>Streptococcus</taxon>
    </lineage>
</organism>
<dbReference type="PANTHER" id="PTHR42711:SF5">
    <property type="entry name" value="ABC TRANSPORTER ATP-BINDING PROTEIN NATA"/>
    <property type="match status" value="1"/>
</dbReference>
<dbReference type="Proteomes" id="UP000589521">
    <property type="component" value="Unassembled WGS sequence"/>
</dbReference>
<feature type="domain" description="ABC transporter" evidence="5">
    <location>
        <begin position="8"/>
        <end position="240"/>
    </location>
</feature>
<dbReference type="Gene3D" id="3.40.50.300">
    <property type="entry name" value="P-loop containing nucleotide triphosphate hydrolases"/>
    <property type="match status" value="1"/>
</dbReference>
<comment type="caution">
    <text evidence="6">The sequence shown here is derived from an EMBL/GenBank/DDBJ whole genome shotgun (WGS) entry which is preliminary data.</text>
</comment>
<dbReference type="SUPFAM" id="SSF52540">
    <property type="entry name" value="P-loop containing nucleoside triphosphate hydrolases"/>
    <property type="match status" value="1"/>
</dbReference>
<keyword evidence="4 6" id="KW-0067">ATP-binding</keyword>
<keyword evidence="3" id="KW-0547">Nucleotide-binding</keyword>
<dbReference type="InterPro" id="IPR003439">
    <property type="entry name" value="ABC_transporter-like_ATP-bd"/>
</dbReference>
<accession>A0A7Z0M4Y4</accession>
<dbReference type="AlphaFoldDB" id="A0A7Z0M4Y4"/>
<dbReference type="GO" id="GO:0016887">
    <property type="term" value="F:ATP hydrolysis activity"/>
    <property type="evidence" value="ECO:0007669"/>
    <property type="project" value="InterPro"/>
</dbReference>
<protein>
    <submittedName>
        <fullName evidence="6">ABC transporter ATP-binding protein</fullName>
    </submittedName>
</protein>
<dbReference type="InterPro" id="IPR003593">
    <property type="entry name" value="AAA+_ATPase"/>
</dbReference>
<gene>
    <name evidence="6" type="ORF">HZY94_01905</name>
</gene>
<sequence length="306" mass="34443">MVGMSNCLVIENLSKTYQKTGVEGNRQISCEFESGLVHALLGHNGAGKTTLLNQIIGLLKPDQGKIIFEELELIENPQTARELISMMPQLHSPIRGMTTRQAIRSIGKIRGMSGTDLEQAVDALLTILDIEEWQHRKVEKLSGGLLRLVSFAMAVIAPPPVLLLDEPTNDVDPVRRKLLWEYLQKLASAGHIVVIVTHNLLEVQGYADRYYFFHKGSLLRSGNVIDLKAERQLRVEGRAVENIEFPLSVEKREDGLFTMQVPEEKVASFLQWLGKEVESEHIVEYKMSWLDLNEIYGGWINAAETT</sequence>
<dbReference type="EMBL" id="JACBXX010000064">
    <property type="protein sequence ID" value="NYS95964.1"/>
    <property type="molecule type" value="Genomic_DNA"/>
</dbReference>
<dbReference type="InterPro" id="IPR050763">
    <property type="entry name" value="ABC_transporter_ATP-binding"/>
</dbReference>
<dbReference type="GO" id="GO:0005524">
    <property type="term" value="F:ATP binding"/>
    <property type="evidence" value="ECO:0007669"/>
    <property type="project" value="UniProtKB-KW"/>
</dbReference>
<proteinExistence type="inferred from homology"/>
<evidence type="ECO:0000313" key="6">
    <source>
        <dbReference type="EMBL" id="NYS95964.1"/>
    </source>
</evidence>
<name>A0A7Z0M4Y4_9STRE</name>
<evidence type="ECO:0000256" key="1">
    <source>
        <dbReference type="ARBA" id="ARBA00005417"/>
    </source>
</evidence>
<comment type="similarity">
    <text evidence="1">Belongs to the ABC transporter superfamily.</text>
</comment>
<evidence type="ECO:0000256" key="3">
    <source>
        <dbReference type="ARBA" id="ARBA00022741"/>
    </source>
</evidence>
<evidence type="ECO:0000313" key="7">
    <source>
        <dbReference type="Proteomes" id="UP000589521"/>
    </source>
</evidence>
<dbReference type="PROSITE" id="PS50893">
    <property type="entry name" value="ABC_TRANSPORTER_2"/>
    <property type="match status" value="1"/>
</dbReference>
<dbReference type="InterPro" id="IPR027417">
    <property type="entry name" value="P-loop_NTPase"/>
</dbReference>
<evidence type="ECO:0000259" key="5">
    <source>
        <dbReference type="PROSITE" id="PS50893"/>
    </source>
</evidence>
<keyword evidence="2" id="KW-0813">Transport</keyword>